<comment type="caution">
    <text evidence="3">The sequence shown here is derived from an EMBL/GenBank/DDBJ whole genome shotgun (WGS) entry which is preliminary data.</text>
</comment>
<keyword evidence="2" id="KW-0812">Transmembrane</keyword>
<evidence type="ECO:0000256" key="2">
    <source>
        <dbReference type="SAM" id="Phobius"/>
    </source>
</evidence>
<dbReference type="Proteomes" id="UP001569151">
    <property type="component" value="Unassembled WGS sequence"/>
</dbReference>
<feature type="transmembrane region" description="Helical" evidence="2">
    <location>
        <begin position="43"/>
        <end position="63"/>
    </location>
</feature>
<proteinExistence type="predicted"/>
<keyword evidence="4" id="KW-1185">Reference proteome</keyword>
<feature type="region of interest" description="Disordered" evidence="1">
    <location>
        <begin position="66"/>
        <end position="110"/>
    </location>
</feature>
<dbReference type="RefSeq" id="WP_371720513.1">
    <property type="nucleotide sequence ID" value="NZ_JBGOOF010000064.1"/>
</dbReference>
<evidence type="ECO:0000256" key="1">
    <source>
        <dbReference type="SAM" id="MobiDB-lite"/>
    </source>
</evidence>
<evidence type="ECO:0000313" key="3">
    <source>
        <dbReference type="EMBL" id="MEZ8211749.1"/>
    </source>
</evidence>
<keyword evidence="2" id="KW-0472">Membrane</keyword>
<organism evidence="3 4">
    <name type="scientific">Vibrio bivalvicida</name>
    <dbReference type="NCBI Taxonomy" id="1276888"/>
    <lineage>
        <taxon>Bacteria</taxon>
        <taxon>Pseudomonadati</taxon>
        <taxon>Pseudomonadota</taxon>
        <taxon>Gammaproteobacteria</taxon>
        <taxon>Vibrionales</taxon>
        <taxon>Vibrionaceae</taxon>
        <taxon>Vibrio</taxon>
        <taxon>Vibrio oreintalis group</taxon>
    </lineage>
</organism>
<name>A0ABV4MQ95_9VIBR</name>
<feature type="compositionally biased region" description="Polar residues" evidence="1">
    <location>
        <begin position="96"/>
        <end position="110"/>
    </location>
</feature>
<dbReference type="EMBL" id="JBGOOS010000073">
    <property type="protein sequence ID" value="MEZ8211749.1"/>
    <property type="molecule type" value="Genomic_DNA"/>
</dbReference>
<evidence type="ECO:0000313" key="4">
    <source>
        <dbReference type="Proteomes" id="UP001569151"/>
    </source>
</evidence>
<gene>
    <name evidence="3" type="ORF">ACED39_23635</name>
</gene>
<feature type="transmembrane region" description="Helical" evidence="2">
    <location>
        <begin position="9"/>
        <end position="31"/>
    </location>
</feature>
<protein>
    <submittedName>
        <fullName evidence="3">Uncharacterized protein</fullName>
    </submittedName>
</protein>
<sequence>MNNSWVKVIAITGSVGVFAFLFSLLMGHVFSEKIVDLLGSEKVFYIIVAFISIFAICTLVALFKPRRQSDSDSNGNVSESKTPKSQSEPLKKGISVTYSGNSTHNGDNHF</sequence>
<reference evidence="3 4" key="1">
    <citation type="submission" date="2024-06" db="EMBL/GenBank/DDBJ databases">
        <authorList>
            <person name="Steensen K."/>
            <person name="Seneca J."/>
            <person name="Bartlau N."/>
            <person name="Yu A.X."/>
            <person name="Polz M.F."/>
        </authorList>
    </citation>
    <scope>NUCLEOTIDE SEQUENCE [LARGE SCALE GENOMIC DNA]</scope>
    <source>
        <strain evidence="3 4">1F146</strain>
    </source>
</reference>
<feature type="compositionally biased region" description="Polar residues" evidence="1">
    <location>
        <begin position="71"/>
        <end position="88"/>
    </location>
</feature>
<keyword evidence="2" id="KW-1133">Transmembrane helix</keyword>
<accession>A0ABV4MQ95</accession>